<feature type="region of interest" description="Disordered" evidence="1">
    <location>
        <begin position="1"/>
        <end position="23"/>
    </location>
</feature>
<evidence type="ECO:0000313" key="2">
    <source>
        <dbReference type="EMBL" id="MBB6120296.1"/>
    </source>
</evidence>
<proteinExistence type="predicted"/>
<comment type="caution">
    <text evidence="2">The sequence shown here is derived from an EMBL/GenBank/DDBJ whole genome shotgun (WGS) entry which is preliminary data.</text>
</comment>
<dbReference type="Proteomes" id="UP000536604">
    <property type="component" value="Unassembled WGS sequence"/>
</dbReference>
<accession>A0A841ISR8</accession>
<protein>
    <submittedName>
        <fullName evidence="2">Uncharacterized protein</fullName>
    </submittedName>
</protein>
<name>A0A841ISR8_9ACTN</name>
<reference evidence="2 3" key="1">
    <citation type="submission" date="2020-08" db="EMBL/GenBank/DDBJ databases">
        <title>Genomic Encyclopedia of Type Strains, Phase III (KMG-III): the genomes of soil and plant-associated and newly described type strains.</title>
        <authorList>
            <person name="Whitman W."/>
        </authorList>
    </citation>
    <scope>NUCLEOTIDE SEQUENCE [LARGE SCALE GENOMIC DNA]</scope>
    <source>
        <strain evidence="2 3">CECT 8712</strain>
    </source>
</reference>
<keyword evidence="3" id="KW-1185">Reference proteome</keyword>
<gene>
    <name evidence="2" type="ORF">FHS13_002248</name>
</gene>
<organism evidence="2 3">
    <name type="scientific">Nocardiopsis algeriensis</name>
    <dbReference type="NCBI Taxonomy" id="1478215"/>
    <lineage>
        <taxon>Bacteria</taxon>
        <taxon>Bacillati</taxon>
        <taxon>Actinomycetota</taxon>
        <taxon>Actinomycetes</taxon>
        <taxon>Streptosporangiales</taxon>
        <taxon>Nocardiopsidaceae</taxon>
        <taxon>Nocardiopsis</taxon>
    </lineage>
</organism>
<sequence>MEEHSWSERPVRDMLDQQMPPDRYSPEDRLNALLFHLRARIRADQAALRKHARLLGTPQGAIEALIRGDMHTLYAELDGEGGWPVLASLVAFGGGLDAGLDVLAAVKSEYEVIALGEQRPHLPTTAEELHRRGYRVRRRSRTPVEEVTDPKQVNTFPQLVQALRLLRSSRGDPPYREMAARSVHRLPGWNPELHEPRSHSGMQNAVKEDARPRLAAVLAFVRGCGVTDPQVGRAWEAAHARAAVHEELKHLPRYPPRLRDTVEEWAARTPTGP</sequence>
<evidence type="ECO:0000313" key="3">
    <source>
        <dbReference type="Proteomes" id="UP000536604"/>
    </source>
</evidence>
<dbReference type="AlphaFoldDB" id="A0A841ISR8"/>
<feature type="compositionally biased region" description="Basic and acidic residues" evidence="1">
    <location>
        <begin position="1"/>
        <end position="15"/>
    </location>
</feature>
<dbReference type="EMBL" id="JACHJO010000006">
    <property type="protein sequence ID" value="MBB6120296.1"/>
    <property type="molecule type" value="Genomic_DNA"/>
</dbReference>
<dbReference type="RefSeq" id="WP_184291234.1">
    <property type="nucleotide sequence ID" value="NZ_JACHJO010000006.1"/>
</dbReference>
<evidence type="ECO:0000256" key="1">
    <source>
        <dbReference type="SAM" id="MobiDB-lite"/>
    </source>
</evidence>